<dbReference type="Proteomes" id="UP001196413">
    <property type="component" value="Unassembled WGS sequence"/>
</dbReference>
<gene>
    <name evidence="1" type="ORF">KIN20_024928</name>
</gene>
<dbReference type="AlphaFoldDB" id="A0AAD5NAD3"/>
<evidence type="ECO:0000313" key="2">
    <source>
        <dbReference type="Proteomes" id="UP001196413"/>
    </source>
</evidence>
<comment type="caution">
    <text evidence="1">The sequence shown here is derived from an EMBL/GenBank/DDBJ whole genome shotgun (WGS) entry which is preliminary data.</text>
</comment>
<protein>
    <submittedName>
        <fullName evidence="1">Uncharacterized protein</fullName>
    </submittedName>
</protein>
<reference evidence="1" key="1">
    <citation type="submission" date="2021-06" db="EMBL/GenBank/DDBJ databases">
        <title>Parelaphostrongylus tenuis whole genome reference sequence.</title>
        <authorList>
            <person name="Garwood T.J."/>
            <person name="Larsen P.A."/>
            <person name="Fountain-Jones N.M."/>
            <person name="Garbe J.R."/>
            <person name="Macchietto M.G."/>
            <person name="Kania S.A."/>
            <person name="Gerhold R.W."/>
            <person name="Richards J.E."/>
            <person name="Wolf T.M."/>
        </authorList>
    </citation>
    <scope>NUCLEOTIDE SEQUENCE</scope>
    <source>
        <strain evidence="1">MNPRO001-30</strain>
        <tissue evidence="1">Meninges</tissue>
    </source>
</reference>
<dbReference type="EMBL" id="JAHQIW010005060">
    <property type="protein sequence ID" value="KAJ1364771.1"/>
    <property type="molecule type" value="Genomic_DNA"/>
</dbReference>
<proteinExistence type="predicted"/>
<sequence length="71" mass="7745">MEDSQLSATEQLWRFGVVSARTAANESTNLLAYETERRSAPGTIILVNIRVIGAVRYALTCENSGKKISSV</sequence>
<accession>A0AAD5NAD3</accession>
<keyword evidence="2" id="KW-1185">Reference proteome</keyword>
<evidence type="ECO:0000313" key="1">
    <source>
        <dbReference type="EMBL" id="KAJ1364771.1"/>
    </source>
</evidence>
<name>A0AAD5NAD3_PARTN</name>
<organism evidence="1 2">
    <name type="scientific">Parelaphostrongylus tenuis</name>
    <name type="common">Meningeal worm</name>
    <dbReference type="NCBI Taxonomy" id="148309"/>
    <lineage>
        <taxon>Eukaryota</taxon>
        <taxon>Metazoa</taxon>
        <taxon>Ecdysozoa</taxon>
        <taxon>Nematoda</taxon>
        <taxon>Chromadorea</taxon>
        <taxon>Rhabditida</taxon>
        <taxon>Rhabditina</taxon>
        <taxon>Rhabditomorpha</taxon>
        <taxon>Strongyloidea</taxon>
        <taxon>Metastrongylidae</taxon>
        <taxon>Parelaphostrongylus</taxon>
    </lineage>
</organism>